<dbReference type="RefSeq" id="WP_380009016.1">
    <property type="nucleotide sequence ID" value="NZ_JBHLYR010000031.1"/>
</dbReference>
<reference evidence="1 2" key="1">
    <citation type="submission" date="2024-09" db="EMBL/GenBank/DDBJ databases">
        <authorList>
            <person name="Sun Q."/>
            <person name="Mori K."/>
        </authorList>
    </citation>
    <scope>NUCLEOTIDE SEQUENCE [LARGE SCALE GENOMIC DNA]</scope>
    <source>
        <strain evidence="1 2">JCM 13503</strain>
    </source>
</reference>
<dbReference type="EMBL" id="JBHLYR010000031">
    <property type="protein sequence ID" value="MFB9992337.1"/>
    <property type="molecule type" value="Genomic_DNA"/>
</dbReference>
<evidence type="ECO:0000313" key="2">
    <source>
        <dbReference type="Proteomes" id="UP001589733"/>
    </source>
</evidence>
<accession>A0ABV6AXV5</accession>
<gene>
    <name evidence="1" type="ORF">ACFFLM_10215</name>
</gene>
<evidence type="ECO:0000313" key="1">
    <source>
        <dbReference type="EMBL" id="MFB9992337.1"/>
    </source>
</evidence>
<comment type="caution">
    <text evidence="1">The sequence shown here is derived from an EMBL/GenBank/DDBJ whole genome shotgun (WGS) entry which is preliminary data.</text>
</comment>
<name>A0ABV6AXV5_9DEIO</name>
<proteinExistence type="predicted"/>
<organism evidence="1 2">
    <name type="scientific">Deinococcus oregonensis</name>
    <dbReference type="NCBI Taxonomy" id="1805970"/>
    <lineage>
        <taxon>Bacteria</taxon>
        <taxon>Thermotogati</taxon>
        <taxon>Deinococcota</taxon>
        <taxon>Deinococci</taxon>
        <taxon>Deinococcales</taxon>
        <taxon>Deinococcaceae</taxon>
        <taxon>Deinococcus</taxon>
    </lineage>
</organism>
<dbReference type="Proteomes" id="UP001589733">
    <property type="component" value="Unassembled WGS sequence"/>
</dbReference>
<protein>
    <recommendedName>
        <fullName evidence="3">Sugar ABC transporter substrate-binding protein</fullName>
    </recommendedName>
</protein>
<sequence>MALTLAGINTAQATTLTVWTHYRGSTQDLAWVKKAALNFGRNNSVKVDVVQVPFGSLIDLLGQRDWKAPEQAQMW</sequence>
<keyword evidence="2" id="KW-1185">Reference proteome</keyword>
<evidence type="ECO:0008006" key="3">
    <source>
        <dbReference type="Google" id="ProtNLM"/>
    </source>
</evidence>